<feature type="transmembrane region" description="Helical" evidence="2">
    <location>
        <begin position="139"/>
        <end position="159"/>
    </location>
</feature>
<proteinExistence type="predicted"/>
<feature type="transmembrane region" description="Helical" evidence="2">
    <location>
        <begin position="64"/>
        <end position="84"/>
    </location>
</feature>
<dbReference type="EMBL" id="WVUH01000266">
    <property type="protein sequence ID" value="MBO4209131.1"/>
    <property type="molecule type" value="Genomic_DNA"/>
</dbReference>
<dbReference type="RefSeq" id="WP_208816104.1">
    <property type="nucleotide sequence ID" value="NZ_WVUH01000266.1"/>
</dbReference>
<keyword evidence="2" id="KW-0812">Transmembrane</keyword>
<keyword evidence="4" id="KW-1185">Reference proteome</keyword>
<evidence type="ECO:0000313" key="4">
    <source>
        <dbReference type="Proteomes" id="UP000823521"/>
    </source>
</evidence>
<feature type="transmembrane region" description="Helical" evidence="2">
    <location>
        <begin position="6"/>
        <end position="26"/>
    </location>
</feature>
<feature type="transmembrane region" description="Helical" evidence="2">
    <location>
        <begin position="104"/>
        <end position="127"/>
    </location>
</feature>
<reference evidence="3 4" key="1">
    <citation type="submission" date="2019-12" db="EMBL/GenBank/DDBJ databases">
        <title>Whole genome sequencing of endophytic Actinobacterium Micromonospora sp. MPMI6T.</title>
        <authorList>
            <person name="Evv R."/>
            <person name="Podile A.R."/>
        </authorList>
    </citation>
    <scope>NUCLEOTIDE SEQUENCE [LARGE SCALE GENOMIC DNA]</scope>
    <source>
        <strain evidence="3 4">MPMI6</strain>
    </source>
</reference>
<gene>
    <name evidence="3" type="ORF">GSF22_24490</name>
</gene>
<accession>A0ABS3VX57</accession>
<organism evidence="3 4">
    <name type="scientific">Micromonospora echinofusca</name>
    <dbReference type="NCBI Taxonomy" id="47858"/>
    <lineage>
        <taxon>Bacteria</taxon>
        <taxon>Bacillati</taxon>
        <taxon>Actinomycetota</taxon>
        <taxon>Actinomycetes</taxon>
        <taxon>Micromonosporales</taxon>
        <taxon>Micromonosporaceae</taxon>
        <taxon>Micromonospora</taxon>
    </lineage>
</organism>
<sequence>MVSPDKAWVQWLVIVAALVQSVAAVIQVSQGRRHRRSDTPREAAKPGSTRPHRRRSPPFAFDHPVMRAGLLAVVLGIIMFYVAPVAAEVDLDNGAEDFKRPEDFFAVFVVFAAPTTAMITIMWAITSIFDREETSNQRFAHLLTAIVAAALIFAELSLLPS</sequence>
<evidence type="ECO:0000256" key="2">
    <source>
        <dbReference type="SAM" id="Phobius"/>
    </source>
</evidence>
<keyword evidence="2" id="KW-1133">Transmembrane helix</keyword>
<evidence type="ECO:0000313" key="3">
    <source>
        <dbReference type="EMBL" id="MBO4209131.1"/>
    </source>
</evidence>
<evidence type="ECO:0000256" key="1">
    <source>
        <dbReference type="SAM" id="MobiDB-lite"/>
    </source>
</evidence>
<dbReference type="Proteomes" id="UP000823521">
    <property type="component" value="Unassembled WGS sequence"/>
</dbReference>
<keyword evidence="2" id="KW-0472">Membrane</keyword>
<feature type="region of interest" description="Disordered" evidence="1">
    <location>
        <begin position="32"/>
        <end position="60"/>
    </location>
</feature>
<name>A0ABS3VX57_MICEH</name>
<protein>
    <submittedName>
        <fullName evidence="3">Uncharacterized protein</fullName>
    </submittedName>
</protein>
<comment type="caution">
    <text evidence="3">The sequence shown here is derived from an EMBL/GenBank/DDBJ whole genome shotgun (WGS) entry which is preliminary data.</text>
</comment>